<dbReference type="Gene3D" id="1.10.510.10">
    <property type="entry name" value="Transferase(Phosphotransferase) domain 1"/>
    <property type="match status" value="1"/>
</dbReference>
<dbReference type="AlphaFoldDB" id="A0A1U8N5D1"/>
<evidence type="ECO:0000256" key="17">
    <source>
        <dbReference type="ARBA" id="ARBA00048679"/>
    </source>
</evidence>
<evidence type="ECO:0000256" key="3">
    <source>
        <dbReference type="ARBA" id="ARBA00010217"/>
    </source>
</evidence>
<feature type="transmembrane region" description="Helical" evidence="19">
    <location>
        <begin position="21"/>
        <end position="43"/>
    </location>
</feature>
<keyword evidence="15 22" id="KW-0675">Receptor</keyword>
<keyword evidence="7 19" id="KW-0812">Transmembrane</keyword>
<reference evidence="21" key="1">
    <citation type="journal article" date="2020" name="Nat. Genet.">
        <title>Genomic diversifications of five Gossypium allopolyploid species and their impact on cotton improvement.</title>
        <authorList>
            <person name="Chen Z.J."/>
            <person name="Sreedasyam A."/>
            <person name="Ando A."/>
            <person name="Song Q."/>
            <person name="De Santiago L.M."/>
            <person name="Hulse-Kemp A.M."/>
            <person name="Ding M."/>
            <person name="Ye W."/>
            <person name="Kirkbride R.C."/>
            <person name="Jenkins J."/>
            <person name="Plott C."/>
            <person name="Lovell J."/>
            <person name="Lin Y.M."/>
            <person name="Vaughn R."/>
            <person name="Liu B."/>
            <person name="Simpson S."/>
            <person name="Scheffler B.E."/>
            <person name="Wen L."/>
            <person name="Saski C.A."/>
            <person name="Grover C.E."/>
            <person name="Hu G."/>
            <person name="Conover J.L."/>
            <person name="Carlson J.W."/>
            <person name="Shu S."/>
            <person name="Boston L.B."/>
            <person name="Williams M."/>
            <person name="Peterson D.G."/>
            <person name="McGee K."/>
            <person name="Jones D.C."/>
            <person name="Wendel J.F."/>
            <person name="Stelly D.M."/>
            <person name="Grimwood J."/>
            <person name="Schmutz J."/>
        </authorList>
    </citation>
    <scope>NUCLEOTIDE SEQUENCE [LARGE SCALE GENOMIC DNA]</scope>
    <source>
        <strain evidence="21">cv. TM-1</strain>
    </source>
</reference>
<evidence type="ECO:0000313" key="21">
    <source>
        <dbReference type="Proteomes" id="UP000818029"/>
    </source>
</evidence>
<evidence type="ECO:0000256" key="18">
    <source>
        <dbReference type="PROSITE-ProRule" id="PRU10141"/>
    </source>
</evidence>
<accession>A0A1U8N5D1</accession>
<feature type="binding site" evidence="18">
    <location>
        <position position="401"/>
    </location>
    <ligand>
        <name>ATP</name>
        <dbReference type="ChEBI" id="CHEBI:30616"/>
    </ligand>
</feature>
<dbReference type="GeneID" id="107943753"/>
<comment type="similarity">
    <text evidence="3">In the C-terminal section; belongs to the protein kinase superfamily. Ser/Thr protein kinase family.</text>
</comment>
<dbReference type="KEGG" id="ghi:107943753"/>
<comment type="similarity">
    <text evidence="2">In the N-terminal section; belongs to the leguminous lectin family.</text>
</comment>
<evidence type="ECO:0000256" key="14">
    <source>
        <dbReference type="ARBA" id="ARBA00023136"/>
    </source>
</evidence>
<dbReference type="Pfam" id="PF00139">
    <property type="entry name" value="Lectin_legB"/>
    <property type="match status" value="1"/>
</dbReference>
<dbReference type="FunFam" id="2.60.120.200:FF:000246">
    <property type="entry name" value="L-type lectin-domain containing receptor kinase V.9"/>
    <property type="match status" value="1"/>
</dbReference>
<evidence type="ECO:0000256" key="15">
    <source>
        <dbReference type="ARBA" id="ARBA00023170"/>
    </source>
</evidence>
<feature type="domain" description="Protein kinase" evidence="20">
    <location>
        <begin position="372"/>
        <end position="648"/>
    </location>
</feature>
<evidence type="ECO:0000256" key="7">
    <source>
        <dbReference type="ARBA" id="ARBA00022692"/>
    </source>
</evidence>
<evidence type="ECO:0000256" key="12">
    <source>
        <dbReference type="ARBA" id="ARBA00022840"/>
    </source>
</evidence>
<evidence type="ECO:0000256" key="13">
    <source>
        <dbReference type="ARBA" id="ARBA00022989"/>
    </source>
</evidence>
<keyword evidence="9" id="KW-0430">Lectin</keyword>
<evidence type="ECO:0000256" key="5">
    <source>
        <dbReference type="ARBA" id="ARBA00022527"/>
    </source>
</evidence>
<name>A0A1U8N5D1_GOSHI</name>
<keyword evidence="10 18" id="KW-0547">Nucleotide-binding</keyword>
<keyword evidence="21" id="KW-1185">Reference proteome</keyword>
<evidence type="ECO:0000256" key="10">
    <source>
        <dbReference type="ARBA" id="ARBA00022741"/>
    </source>
</evidence>
<evidence type="ECO:0000256" key="19">
    <source>
        <dbReference type="SAM" id="Phobius"/>
    </source>
</evidence>
<dbReference type="InterPro" id="IPR008271">
    <property type="entry name" value="Ser/Thr_kinase_AS"/>
</dbReference>
<dbReference type="InterPro" id="IPR013320">
    <property type="entry name" value="ConA-like_dom_sf"/>
</dbReference>
<dbReference type="PANTHER" id="PTHR27007">
    <property type="match status" value="1"/>
</dbReference>
<organism evidence="21 22">
    <name type="scientific">Gossypium hirsutum</name>
    <name type="common">Upland cotton</name>
    <name type="synonym">Gossypium mexicanum</name>
    <dbReference type="NCBI Taxonomy" id="3635"/>
    <lineage>
        <taxon>Eukaryota</taxon>
        <taxon>Viridiplantae</taxon>
        <taxon>Streptophyta</taxon>
        <taxon>Embryophyta</taxon>
        <taxon>Tracheophyta</taxon>
        <taxon>Spermatophyta</taxon>
        <taxon>Magnoliopsida</taxon>
        <taxon>eudicotyledons</taxon>
        <taxon>Gunneridae</taxon>
        <taxon>Pentapetalae</taxon>
        <taxon>rosids</taxon>
        <taxon>malvids</taxon>
        <taxon>Malvales</taxon>
        <taxon>Malvaceae</taxon>
        <taxon>Malvoideae</taxon>
        <taxon>Gossypium</taxon>
    </lineage>
</organism>
<dbReference type="GO" id="GO:0005524">
    <property type="term" value="F:ATP binding"/>
    <property type="evidence" value="ECO:0007669"/>
    <property type="project" value="UniProtKB-UniRule"/>
</dbReference>
<evidence type="ECO:0000256" key="16">
    <source>
        <dbReference type="ARBA" id="ARBA00047899"/>
    </source>
</evidence>
<evidence type="ECO:0000313" key="22">
    <source>
        <dbReference type="RefSeq" id="XP_016733034.1"/>
    </source>
</evidence>
<protein>
    <recommendedName>
        <fullName evidence="4">non-specific serine/threonine protein kinase</fullName>
        <ecNumber evidence="4">2.7.11.1</ecNumber>
    </recommendedName>
</protein>
<keyword evidence="6" id="KW-0808">Transferase</keyword>
<evidence type="ECO:0000259" key="20">
    <source>
        <dbReference type="PROSITE" id="PS50011"/>
    </source>
</evidence>
<dbReference type="InterPro" id="IPR011009">
    <property type="entry name" value="Kinase-like_dom_sf"/>
</dbReference>
<dbReference type="PROSITE" id="PS00108">
    <property type="entry name" value="PROTEIN_KINASE_ST"/>
    <property type="match status" value="1"/>
</dbReference>
<keyword evidence="13 19" id="KW-1133">Transmembrane helix</keyword>
<evidence type="ECO:0000256" key="8">
    <source>
        <dbReference type="ARBA" id="ARBA00022729"/>
    </source>
</evidence>
<keyword evidence="14 19" id="KW-0472">Membrane</keyword>
<dbReference type="GO" id="GO:0042742">
    <property type="term" value="P:defense response to bacterium"/>
    <property type="evidence" value="ECO:0000318"/>
    <property type="project" value="GO_Central"/>
</dbReference>
<keyword evidence="11 22" id="KW-0418">Kinase</keyword>
<feature type="transmembrane region" description="Helical" evidence="19">
    <location>
        <begin position="312"/>
        <end position="335"/>
    </location>
</feature>
<sequence length="704" mass="78512">MHATLYVQNYSFIFSSWIFRNIFLMSPFLFSTAITFLLFFPWVSSVEFVYNTNFNSTNLLTFGDATIDSSILSITNGTFSIGRALYPSKIPVKSSSNSSKLLPFYTSFVFSIAPLKGFLPGHGFAFAFLPTAGIAGASSSQNLGLFNFSNNGNPNSSIFGVEFDVFANQEFDDINDNHVGVDVNSLKSVASSLTGFWGGSEGDKLKGLKLNNGVNYQVWVDYEDSILNVTMAKVGDKRPIRPLISVFVNLSTVFLDEMHVGFAGATGQLVESHRILAWSFSNSNPSIGNALVTTNLPSFVPPKDSVFESTGFIVGVTIGAVLLVSFCIAMYFLLVRFRRKRNGKKDDIENWELEYWPHRIGYQEIYAATKAFSDENVIGSGGNGNVYKGVLKEGQEVAVKKISNESEHGIREFLAEVSSLGRLKHRNLVGLRGWSRNDKGSLILVYDYMENGSVDKRIFDCHEDSMLSWDERVKVLKDVASAIWYLHEGWEAKVLHRDIKASNVLLDKYMNARLSDFGLARTHHHSELASTTRVVGTVGYMAPELIKTGRVSTQTDVFCFGVLVLEIVCGRRPIEEGKPSLIDWTWRLMERQELVSALDDRLKGKGGHSNEEVERLMQLGLLCAHPEAHVRPTMRQVMKLLEARHEGAAESEGEGMELNLLHRLSSTTTWGRFSGREHPTFNEIKRNMSSSMSMSNSDVILDGR</sequence>
<dbReference type="SUPFAM" id="SSF56112">
    <property type="entry name" value="Protein kinase-like (PK-like)"/>
    <property type="match status" value="1"/>
</dbReference>
<comment type="subcellular location">
    <subcellularLocation>
        <location evidence="1">Membrane</location>
        <topology evidence="1">Single-pass type I membrane protein</topology>
    </subcellularLocation>
</comment>
<evidence type="ECO:0000256" key="11">
    <source>
        <dbReference type="ARBA" id="ARBA00022777"/>
    </source>
</evidence>
<dbReference type="SUPFAM" id="SSF49899">
    <property type="entry name" value="Concanavalin A-like lectins/glucanases"/>
    <property type="match status" value="1"/>
</dbReference>
<keyword evidence="8" id="KW-0732">Signal</keyword>
<keyword evidence="12 18" id="KW-0067">ATP-binding</keyword>
<proteinExistence type="inferred from homology"/>
<dbReference type="InterPro" id="IPR050528">
    <property type="entry name" value="L-type_Lectin-RKs"/>
</dbReference>
<evidence type="ECO:0000256" key="1">
    <source>
        <dbReference type="ARBA" id="ARBA00004479"/>
    </source>
</evidence>
<evidence type="ECO:0000256" key="2">
    <source>
        <dbReference type="ARBA" id="ARBA00008536"/>
    </source>
</evidence>
<dbReference type="FunFam" id="3.30.200.20:FF:000621">
    <property type="entry name" value="Putative L-type lectin-domain containing receptor kinase VII.2"/>
    <property type="match status" value="1"/>
</dbReference>
<comment type="catalytic activity">
    <reaction evidence="16">
        <text>L-threonyl-[protein] + ATP = O-phospho-L-threonyl-[protein] + ADP + H(+)</text>
        <dbReference type="Rhea" id="RHEA:46608"/>
        <dbReference type="Rhea" id="RHEA-COMP:11060"/>
        <dbReference type="Rhea" id="RHEA-COMP:11605"/>
        <dbReference type="ChEBI" id="CHEBI:15378"/>
        <dbReference type="ChEBI" id="CHEBI:30013"/>
        <dbReference type="ChEBI" id="CHEBI:30616"/>
        <dbReference type="ChEBI" id="CHEBI:61977"/>
        <dbReference type="ChEBI" id="CHEBI:456216"/>
        <dbReference type="EC" id="2.7.11.1"/>
    </reaction>
</comment>
<dbReference type="PROSITE" id="PS50011">
    <property type="entry name" value="PROTEIN_KINASE_DOM"/>
    <property type="match status" value="1"/>
</dbReference>
<dbReference type="GO" id="GO:0004675">
    <property type="term" value="F:transmembrane receptor protein serine/threonine kinase activity"/>
    <property type="evidence" value="ECO:0000318"/>
    <property type="project" value="GO_Central"/>
</dbReference>
<dbReference type="InterPro" id="IPR001220">
    <property type="entry name" value="Legume_lectin_dom"/>
</dbReference>
<dbReference type="GO" id="GO:0005886">
    <property type="term" value="C:plasma membrane"/>
    <property type="evidence" value="ECO:0000318"/>
    <property type="project" value="GO_Central"/>
</dbReference>
<dbReference type="PaxDb" id="3635-A0A1U8N5D1"/>
<dbReference type="SMR" id="A0A1U8N5D1"/>
<reference evidence="22" key="2">
    <citation type="submission" date="2025-08" db="UniProtKB">
        <authorList>
            <consortium name="RefSeq"/>
        </authorList>
    </citation>
    <scope>IDENTIFICATION</scope>
</reference>
<evidence type="ECO:0000256" key="9">
    <source>
        <dbReference type="ARBA" id="ARBA00022734"/>
    </source>
</evidence>
<dbReference type="CDD" id="cd06899">
    <property type="entry name" value="lectin_legume_LecRK_Arcelin_ConA"/>
    <property type="match status" value="1"/>
</dbReference>
<dbReference type="OrthoDB" id="1906651at2759"/>
<dbReference type="SMART" id="SM00220">
    <property type="entry name" value="S_TKc"/>
    <property type="match status" value="1"/>
</dbReference>
<dbReference type="InterPro" id="IPR017441">
    <property type="entry name" value="Protein_kinase_ATP_BS"/>
</dbReference>
<gene>
    <name evidence="22" type="primary">LOC107943753</name>
</gene>
<keyword evidence="5" id="KW-0723">Serine/threonine-protein kinase</keyword>
<dbReference type="InterPro" id="IPR000719">
    <property type="entry name" value="Prot_kinase_dom"/>
</dbReference>
<dbReference type="STRING" id="3635.A0A1U8N5D1"/>
<dbReference type="Gene3D" id="3.30.200.20">
    <property type="entry name" value="Phosphorylase Kinase, domain 1"/>
    <property type="match status" value="1"/>
</dbReference>
<dbReference type="Pfam" id="PF00069">
    <property type="entry name" value="Pkinase"/>
    <property type="match status" value="1"/>
</dbReference>
<dbReference type="Proteomes" id="UP000818029">
    <property type="component" value="Chromosome A04"/>
</dbReference>
<comment type="catalytic activity">
    <reaction evidence="17">
        <text>L-seryl-[protein] + ATP = O-phospho-L-seryl-[protein] + ADP + H(+)</text>
        <dbReference type="Rhea" id="RHEA:17989"/>
        <dbReference type="Rhea" id="RHEA-COMP:9863"/>
        <dbReference type="Rhea" id="RHEA-COMP:11604"/>
        <dbReference type="ChEBI" id="CHEBI:15378"/>
        <dbReference type="ChEBI" id="CHEBI:29999"/>
        <dbReference type="ChEBI" id="CHEBI:30616"/>
        <dbReference type="ChEBI" id="CHEBI:83421"/>
        <dbReference type="ChEBI" id="CHEBI:456216"/>
        <dbReference type="EC" id="2.7.11.1"/>
    </reaction>
</comment>
<dbReference type="CDD" id="cd14066">
    <property type="entry name" value="STKc_IRAK"/>
    <property type="match status" value="1"/>
</dbReference>
<dbReference type="FunFam" id="1.10.510.10:FF:000108">
    <property type="entry name" value="L-type lectin-domain containing receptor kinase S.4"/>
    <property type="match status" value="1"/>
</dbReference>
<evidence type="ECO:0000256" key="6">
    <source>
        <dbReference type="ARBA" id="ARBA00022679"/>
    </source>
</evidence>
<dbReference type="Gene3D" id="2.60.120.200">
    <property type="match status" value="1"/>
</dbReference>
<evidence type="ECO:0000256" key="4">
    <source>
        <dbReference type="ARBA" id="ARBA00012513"/>
    </source>
</evidence>
<dbReference type="GO" id="GO:0030246">
    <property type="term" value="F:carbohydrate binding"/>
    <property type="evidence" value="ECO:0007669"/>
    <property type="project" value="UniProtKB-KW"/>
</dbReference>
<dbReference type="EC" id="2.7.11.1" evidence="4"/>
<dbReference type="GO" id="GO:0002229">
    <property type="term" value="P:defense response to oomycetes"/>
    <property type="evidence" value="ECO:0000318"/>
    <property type="project" value="GO_Central"/>
</dbReference>
<dbReference type="RefSeq" id="XP_016733034.1">
    <property type="nucleotide sequence ID" value="XM_016877545.2"/>
</dbReference>
<dbReference type="PROSITE" id="PS00107">
    <property type="entry name" value="PROTEIN_KINASE_ATP"/>
    <property type="match status" value="1"/>
</dbReference>